<dbReference type="STRING" id="436010.A0A166F6S7"/>
<dbReference type="GO" id="GO:0006516">
    <property type="term" value="P:glycoprotein catabolic process"/>
    <property type="evidence" value="ECO:0007669"/>
    <property type="project" value="TreeGrafter"/>
</dbReference>
<dbReference type="InterPro" id="IPR012939">
    <property type="entry name" value="Glyco_hydro_92"/>
</dbReference>
<keyword evidence="2" id="KW-0378">Hydrolase</keyword>
<name>A0A166F6S7_9AGAM</name>
<dbReference type="EMBL" id="KV417592">
    <property type="protein sequence ID" value="KZP16498.1"/>
    <property type="molecule type" value="Genomic_DNA"/>
</dbReference>
<protein>
    <submittedName>
        <fullName evidence="2">Glycoside hydrolase family 92 protein</fullName>
    </submittedName>
</protein>
<dbReference type="Proteomes" id="UP000076532">
    <property type="component" value="Unassembled WGS sequence"/>
</dbReference>
<dbReference type="AlphaFoldDB" id="A0A166F6S7"/>
<feature type="non-terminal residue" evidence="2">
    <location>
        <position position="226"/>
    </location>
</feature>
<dbReference type="OrthoDB" id="449263at2759"/>
<dbReference type="InterPro" id="IPR050883">
    <property type="entry name" value="PNGase"/>
</dbReference>
<proteinExistence type="predicted"/>
<dbReference type="PANTHER" id="PTHR12143:SF25">
    <property type="entry name" value="FAMILY PROTEIN, PUTATIVE (AFU_ORTHOLOGUE AFUA_1G10790)-RELATED"/>
    <property type="match status" value="1"/>
</dbReference>
<dbReference type="GO" id="GO:0030246">
    <property type="term" value="F:carbohydrate binding"/>
    <property type="evidence" value="ECO:0007669"/>
    <property type="project" value="InterPro"/>
</dbReference>
<dbReference type="Pfam" id="PF07971">
    <property type="entry name" value="Glyco_hydro_92"/>
    <property type="match status" value="1"/>
</dbReference>
<reference evidence="2 3" key="1">
    <citation type="journal article" date="2016" name="Mol. Biol. Evol.">
        <title>Comparative Genomics of Early-Diverging Mushroom-Forming Fungi Provides Insights into the Origins of Lignocellulose Decay Capabilities.</title>
        <authorList>
            <person name="Nagy L.G."/>
            <person name="Riley R."/>
            <person name="Tritt A."/>
            <person name="Adam C."/>
            <person name="Daum C."/>
            <person name="Floudas D."/>
            <person name="Sun H."/>
            <person name="Yadav J.S."/>
            <person name="Pangilinan J."/>
            <person name="Larsson K.H."/>
            <person name="Matsuura K."/>
            <person name="Barry K."/>
            <person name="Labutti K."/>
            <person name="Kuo R."/>
            <person name="Ohm R.A."/>
            <person name="Bhattacharya S.S."/>
            <person name="Shirouzu T."/>
            <person name="Yoshinaga Y."/>
            <person name="Martin F.M."/>
            <person name="Grigoriev I.V."/>
            <person name="Hibbett D.S."/>
        </authorList>
    </citation>
    <scope>NUCLEOTIDE SEQUENCE [LARGE SCALE GENOMIC DNA]</scope>
    <source>
        <strain evidence="2 3">CBS 109695</strain>
    </source>
</reference>
<evidence type="ECO:0000259" key="1">
    <source>
        <dbReference type="Pfam" id="PF07971"/>
    </source>
</evidence>
<feature type="domain" description="Glycosyl hydrolase family 92" evidence="1">
    <location>
        <begin position="21"/>
        <end position="214"/>
    </location>
</feature>
<dbReference type="InterPro" id="IPR014718">
    <property type="entry name" value="GH-type_carb-bd"/>
</dbReference>
<keyword evidence="3" id="KW-1185">Reference proteome</keyword>
<organism evidence="2 3">
    <name type="scientific">Athelia psychrophila</name>
    <dbReference type="NCBI Taxonomy" id="1759441"/>
    <lineage>
        <taxon>Eukaryota</taxon>
        <taxon>Fungi</taxon>
        <taxon>Dikarya</taxon>
        <taxon>Basidiomycota</taxon>
        <taxon>Agaricomycotina</taxon>
        <taxon>Agaricomycetes</taxon>
        <taxon>Agaricomycetidae</taxon>
        <taxon>Atheliales</taxon>
        <taxon>Atheliaceae</taxon>
        <taxon>Athelia</taxon>
    </lineage>
</organism>
<dbReference type="GO" id="GO:0000224">
    <property type="term" value="F:peptide-N4-(N-acetyl-beta-glucosaminyl)asparagine amidase activity"/>
    <property type="evidence" value="ECO:0007669"/>
    <property type="project" value="TreeGrafter"/>
</dbReference>
<dbReference type="PANTHER" id="PTHR12143">
    <property type="entry name" value="PEPTIDE N-GLYCANASE PNGASE -RELATED"/>
    <property type="match status" value="1"/>
</dbReference>
<evidence type="ECO:0000313" key="3">
    <source>
        <dbReference type="Proteomes" id="UP000076532"/>
    </source>
</evidence>
<evidence type="ECO:0000313" key="2">
    <source>
        <dbReference type="EMBL" id="KZP16498.1"/>
    </source>
</evidence>
<dbReference type="Gene3D" id="2.70.98.10">
    <property type="match status" value="1"/>
</dbReference>
<dbReference type="GO" id="GO:0005634">
    <property type="term" value="C:nucleus"/>
    <property type="evidence" value="ECO:0007669"/>
    <property type="project" value="TreeGrafter"/>
</dbReference>
<sequence>MQKPRVSPRSTVSVSFVSSEQACTNAESEVSGTSLEQAIAGAGALWQEKLRKIEIDVANTPANVTEIFYSSLYRSFLAPNTVTDETQGVFANRTSFYFHSLYCSWGTFQAFYPLLSLTSPVEFAQIVDNYMPECRANNLPGWTQGGRSGFPLLAFLFERGKHRVPFRDDLPPALGIDLTDLYAAMKADGEDNPLEWNAEGRQVNVYQEYGYVSFAVFDPSSTGGQT</sequence>
<dbReference type="GO" id="GO:0005829">
    <property type="term" value="C:cytosol"/>
    <property type="evidence" value="ECO:0007669"/>
    <property type="project" value="TreeGrafter"/>
</dbReference>
<accession>A0A166F6S7</accession>
<gene>
    <name evidence="2" type="ORF">FIBSPDRAFT_794380</name>
</gene>